<evidence type="ECO:0000259" key="7">
    <source>
        <dbReference type="PROSITE" id="PS50921"/>
    </source>
</evidence>
<dbReference type="InterPro" id="IPR013655">
    <property type="entry name" value="PAS_fold_3"/>
</dbReference>
<organism evidence="8 9">
    <name type="scientific">Nocardioides ganghwensis</name>
    <dbReference type="NCBI Taxonomy" id="252230"/>
    <lineage>
        <taxon>Bacteria</taxon>
        <taxon>Bacillati</taxon>
        <taxon>Actinomycetota</taxon>
        <taxon>Actinomycetes</taxon>
        <taxon>Propionibacteriales</taxon>
        <taxon>Nocardioidaceae</taxon>
        <taxon>Nocardioides</taxon>
    </lineage>
</organism>
<evidence type="ECO:0000259" key="6">
    <source>
        <dbReference type="PROSITE" id="PS50112"/>
    </source>
</evidence>
<evidence type="ECO:0000256" key="1">
    <source>
        <dbReference type="ARBA" id="ARBA00000085"/>
    </source>
</evidence>
<keyword evidence="3" id="KW-0597">Phosphoprotein</keyword>
<keyword evidence="5" id="KW-0418">Kinase</keyword>
<dbReference type="InterPro" id="IPR036388">
    <property type="entry name" value="WH-like_DNA-bd_sf"/>
</dbReference>
<gene>
    <name evidence="8" type="ORF">EUA07_09975</name>
</gene>
<evidence type="ECO:0000256" key="2">
    <source>
        <dbReference type="ARBA" id="ARBA00012438"/>
    </source>
</evidence>
<dbReference type="AlphaFoldDB" id="A0A4Q2SBQ0"/>
<evidence type="ECO:0000313" key="8">
    <source>
        <dbReference type="EMBL" id="RYC02377.1"/>
    </source>
</evidence>
<dbReference type="Pfam" id="PF03861">
    <property type="entry name" value="ANTAR"/>
    <property type="match status" value="1"/>
</dbReference>
<reference evidence="8 9" key="1">
    <citation type="submission" date="2019-01" db="EMBL/GenBank/DDBJ databases">
        <title>Novel species of Nocardioides.</title>
        <authorList>
            <person name="Liu Q."/>
            <person name="Xin Y.-H."/>
        </authorList>
    </citation>
    <scope>NUCLEOTIDE SEQUENCE [LARGE SCALE GENOMIC DNA]</scope>
    <source>
        <strain evidence="8 9">CGMCC 4.6875</strain>
    </source>
</reference>
<feature type="domain" description="PAS" evidence="6">
    <location>
        <begin position="32"/>
        <end position="77"/>
    </location>
</feature>
<dbReference type="RefSeq" id="WP_129454990.1">
    <property type="nucleotide sequence ID" value="NZ_JACXYX010000005.1"/>
</dbReference>
<dbReference type="GO" id="GO:0003723">
    <property type="term" value="F:RNA binding"/>
    <property type="evidence" value="ECO:0007669"/>
    <property type="project" value="InterPro"/>
</dbReference>
<dbReference type="Gene3D" id="3.30.450.20">
    <property type="entry name" value="PAS domain"/>
    <property type="match status" value="1"/>
</dbReference>
<dbReference type="Gene3D" id="1.10.10.10">
    <property type="entry name" value="Winged helix-like DNA-binding domain superfamily/Winged helix DNA-binding domain"/>
    <property type="match status" value="1"/>
</dbReference>
<dbReference type="SUPFAM" id="SSF52172">
    <property type="entry name" value="CheY-like"/>
    <property type="match status" value="1"/>
</dbReference>
<dbReference type="GO" id="GO:0004673">
    <property type="term" value="F:protein histidine kinase activity"/>
    <property type="evidence" value="ECO:0007669"/>
    <property type="project" value="UniProtKB-EC"/>
</dbReference>
<proteinExistence type="predicted"/>
<comment type="caution">
    <text evidence="8">The sequence shown here is derived from an EMBL/GenBank/DDBJ whole genome shotgun (WGS) entry which is preliminary data.</text>
</comment>
<dbReference type="InterPro" id="IPR011006">
    <property type="entry name" value="CheY-like_superfamily"/>
</dbReference>
<protein>
    <recommendedName>
        <fullName evidence="2">histidine kinase</fullName>
        <ecNumber evidence="2">2.7.13.3</ecNumber>
    </recommendedName>
</protein>
<accession>A0A4Q2SBQ0</accession>
<dbReference type="InterPro" id="IPR000014">
    <property type="entry name" value="PAS"/>
</dbReference>
<comment type="catalytic activity">
    <reaction evidence="1">
        <text>ATP + protein L-histidine = ADP + protein N-phospho-L-histidine.</text>
        <dbReference type="EC" id="2.7.13.3"/>
    </reaction>
</comment>
<dbReference type="SUPFAM" id="SSF55785">
    <property type="entry name" value="PYP-like sensor domain (PAS domain)"/>
    <property type="match status" value="1"/>
</dbReference>
<dbReference type="OrthoDB" id="3787288at2"/>
<keyword evidence="9" id="KW-1185">Reference proteome</keyword>
<dbReference type="Pfam" id="PF08447">
    <property type="entry name" value="PAS_3"/>
    <property type="match status" value="1"/>
</dbReference>
<dbReference type="PANTHER" id="PTHR43304:SF1">
    <property type="entry name" value="PAC DOMAIN-CONTAINING PROTEIN"/>
    <property type="match status" value="1"/>
</dbReference>
<dbReference type="InterPro" id="IPR005561">
    <property type="entry name" value="ANTAR"/>
</dbReference>
<dbReference type="EMBL" id="SDWU01000009">
    <property type="protein sequence ID" value="RYC02377.1"/>
    <property type="molecule type" value="Genomic_DNA"/>
</dbReference>
<dbReference type="EC" id="2.7.13.3" evidence="2"/>
<dbReference type="PROSITE" id="PS50921">
    <property type="entry name" value="ANTAR"/>
    <property type="match status" value="1"/>
</dbReference>
<dbReference type="Proteomes" id="UP000293291">
    <property type="component" value="Unassembled WGS sequence"/>
</dbReference>
<dbReference type="CDD" id="cd00130">
    <property type="entry name" value="PAS"/>
    <property type="match status" value="1"/>
</dbReference>
<evidence type="ECO:0000256" key="5">
    <source>
        <dbReference type="ARBA" id="ARBA00022777"/>
    </source>
</evidence>
<keyword evidence="4" id="KW-0808">Transferase</keyword>
<evidence type="ECO:0000313" key="9">
    <source>
        <dbReference type="Proteomes" id="UP000293291"/>
    </source>
</evidence>
<sequence>MTTRPRGGATRAPHAALVGHFSHRPDADEWWWSDGMYRIHGFEPREVVPTTSLVMSHVHPDDRAAAEESRKNAVQHGEPFSFVHRITTAAGGDRVVVAAGHVEHLDERLVIVGHLIDITDVRQEAVARELDGAVEDFVEHRAVIEQAKGVLVQLYSVDPDTAWAVLRAFSADSNRKVRDIAGLLVEAAGDNLTPTRGRSPSPHVMLKRLYVDGPDAAARTG</sequence>
<evidence type="ECO:0000256" key="4">
    <source>
        <dbReference type="ARBA" id="ARBA00022679"/>
    </source>
</evidence>
<dbReference type="SMART" id="SM01012">
    <property type="entry name" value="ANTAR"/>
    <property type="match status" value="1"/>
</dbReference>
<evidence type="ECO:0000256" key="3">
    <source>
        <dbReference type="ARBA" id="ARBA00022553"/>
    </source>
</evidence>
<feature type="domain" description="ANTAR" evidence="7">
    <location>
        <begin position="124"/>
        <end position="185"/>
    </location>
</feature>
<dbReference type="PROSITE" id="PS50112">
    <property type="entry name" value="PAS"/>
    <property type="match status" value="1"/>
</dbReference>
<dbReference type="PANTHER" id="PTHR43304">
    <property type="entry name" value="PHYTOCHROME-LIKE PROTEIN CPH1"/>
    <property type="match status" value="1"/>
</dbReference>
<name>A0A4Q2SBQ0_9ACTN</name>
<dbReference type="InterPro" id="IPR052162">
    <property type="entry name" value="Sensor_kinase/Photoreceptor"/>
</dbReference>
<dbReference type="InterPro" id="IPR035965">
    <property type="entry name" value="PAS-like_dom_sf"/>
</dbReference>